<evidence type="ECO:0000256" key="1">
    <source>
        <dbReference type="ARBA" id="ARBA00000085"/>
    </source>
</evidence>
<keyword evidence="9" id="KW-0812">Transmembrane</keyword>
<dbReference type="Pfam" id="PF07536">
    <property type="entry name" value="HWE_HK"/>
    <property type="match status" value="1"/>
</dbReference>
<dbReference type="InterPro" id="IPR036890">
    <property type="entry name" value="HATPase_C_sf"/>
</dbReference>
<proteinExistence type="predicted"/>
<reference evidence="11" key="1">
    <citation type="submission" date="2021-06" db="EMBL/GenBank/DDBJ databases">
        <title>50 bacteria genomes isolated from Dapeng, Shenzhen, China.</title>
        <authorList>
            <person name="Zheng W."/>
            <person name="Yu S."/>
            <person name="Huang Y."/>
        </authorList>
    </citation>
    <scope>NUCLEOTIDE SEQUENCE</scope>
    <source>
        <strain evidence="11">DP4N28-2</strain>
    </source>
</reference>
<comment type="catalytic activity">
    <reaction evidence="1">
        <text>ATP + protein L-histidine = ADP + protein N-phospho-L-histidine.</text>
        <dbReference type="EC" id="2.7.13.3"/>
    </reaction>
</comment>
<keyword evidence="7" id="KW-0067">ATP-binding</keyword>
<dbReference type="SMART" id="SM00911">
    <property type="entry name" value="HWE_HK"/>
    <property type="match status" value="1"/>
</dbReference>
<feature type="coiled-coil region" evidence="8">
    <location>
        <begin position="128"/>
        <end position="162"/>
    </location>
</feature>
<dbReference type="GO" id="GO:0005524">
    <property type="term" value="F:ATP binding"/>
    <property type="evidence" value="ECO:0007669"/>
    <property type="project" value="UniProtKB-KW"/>
</dbReference>
<evidence type="ECO:0000256" key="2">
    <source>
        <dbReference type="ARBA" id="ARBA00012438"/>
    </source>
</evidence>
<gene>
    <name evidence="11" type="ORF">KUV31_01145</name>
</gene>
<feature type="transmembrane region" description="Helical" evidence="9">
    <location>
        <begin position="22"/>
        <end position="48"/>
    </location>
</feature>
<evidence type="ECO:0000256" key="8">
    <source>
        <dbReference type="SAM" id="Coils"/>
    </source>
</evidence>
<dbReference type="InterPro" id="IPR058544">
    <property type="entry name" value="ETR1_N"/>
</dbReference>
<name>A0A9Q3RYW5_9SPHN</name>
<keyword evidence="8" id="KW-0175">Coiled coil</keyword>
<keyword evidence="9" id="KW-1133">Transmembrane helix</keyword>
<keyword evidence="6 11" id="KW-0418">Kinase</keyword>
<feature type="domain" description="Signal transduction histidine kinase HWE region" evidence="10">
    <location>
        <begin position="169"/>
        <end position="252"/>
    </location>
</feature>
<dbReference type="PANTHER" id="PTHR41523">
    <property type="entry name" value="TWO-COMPONENT SYSTEM SENSOR PROTEIN"/>
    <property type="match status" value="1"/>
</dbReference>
<dbReference type="Pfam" id="PF25487">
    <property type="entry name" value="ETR1_N"/>
    <property type="match status" value="1"/>
</dbReference>
<evidence type="ECO:0000313" key="11">
    <source>
        <dbReference type="EMBL" id="MBY6216942.1"/>
    </source>
</evidence>
<dbReference type="RefSeq" id="WP_222404194.1">
    <property type="nucleotide sequence ID" value="NZ_JAHVKP010000001.1"/>
</dbReference>
<evidence type="ECO:0000256" key="9">
    <source>
        <dbReference type="SAM" id="Phobius"/>
    </source>
</evidence>
<evidence type="ECO:0000256" key="3">
    <source>
        <dbReference type="ARBA" id="ARBA00022553"/>
    </source>
</evidence>
<dbReference type="GO" id="GO:0004673">
    <property type="term" value="F:protein histidine kinase activity"/>
    <property type="evidence" value="ECO:0007669"/>
    <property type="project" value="UniProtKB-EC"/>
</dbReference>
<keyword evidence="9" id="KW-0472">Membrane</keyword>
<dbReference type="PANTHER" id="PTHR41523:SF7">
    <property type="entry name" value="HISTIDINE KINASE"/>
    <property type="match status" value="1"/>
</dbReference>
<evidence type="ECO:0000256" key="4">
    <source>
        <dbReference type="ARBA" id="ARBA00022679"/>
    </source>
</evidence>
<sequence>MDSFTDVWQYMPHGMCLLWQPWLLLLWAGSDMLIFLSYSAIPIALLTVLRQRKDIPHAGLVVLFASFILLCGLTHLLSIVTLWYPIYPYVGLVKLATGVVSAITAITLFRLIPTLIAFPSPAELKETNDKLRDEIAAHEKTLATLEATVANRTAELREANAKLSVQAREAVHRSANLLSVVSSLTKQTARGHSNTDEFIDTLTGRIRSLALATSTVMRGTDQYSGDLVAVVREQLEPLLMAHHDAVEIKSGSLEIAPDAAQQISLAVHELATNAQKYGLAQSAKGAISLSWEVSGRDADQRFVFQWEETLSEAEREGWESDAGGFGTKLLTRIVPQMLGGTATRTIDDGKLTYRLEAPASSVLADPEDREAGKMATRLVDENFGLS</sequence>
<keyword evidence="5" id="KW-0547">Nucleotide-binding</keyword>
<protein>
    <recommendedName>
        <fullName evidence="2">histidine kinase</fullName>
        <ecNumber evidence="2">2.7.13.3</ecNumber>
    </recommendedName>
</protein>
<dbReference type="Gene3D" id="3.30.565.10">
    <property type="entry name" value="Histidine kinase-like ATPase, C-terminal domain"/>
    <property type="match status" value="1"/>
</dbReference>
<dbReference type="EC" id="2.7.13.3" evidence="2"/>
<keyword evidence="4" id="KW-0808">Transferase</keyword>
<evidence type="ECO:0000256" key="5">
    <source>
        <dbReference type="ARBA" id="ARBA00022741"/>
    </source>
</evidence>
<dbReference type="InterPro" id="IPR011102">
    <property type="entry name" value="Sig_transdc_His_kinase_HWE"/>
</dbReference>
<keyword evidence="3" id="KW-0597">Phosphoprotein</keyword>
<comment type="caution">
    <text evidence="11">The sequence shown here is derived from an EMBL/GenBank/DDBJ whole genome shotgun (WGS) entry which is preliminary data.</text>
</comment>
<feature type="transmembrane region" description="Helical" evidence="9">
    <location>
        <begin position="92"/>
        <end position="112"/>
    </location>
</feature>
<feature type="transmembrane region" description="Helical" evidence="9">
    <location>
        <begin position="60"/>
        <end position="86"/>
    </location>
</feature>
<dbReference type="Proteomes" id="UP000824927">
    <property type="component" value="Unassembled WGS sequence"/>
</dbReference>
<organism evidence="11 12">
    <name type="scientific">Qipengyuania aquimaris</name>
    <dbReference type="NCBI Taxonomy" id="255984"/>
    <lineage>
        <taxon>Bacteria</taxon>
        <taxon>Pseudomonadati</taxon>
        <taxon>Pseudomonadota</taxon>
        <taxon>Alphaproteobacteria</taxon>
        <taxon>Sphingomonadales</taxon>
        <taxon>Erythrobacteraceae</taxon>
        <taxon>Qipengyuania</taxon>
    </lineage>
</organism>
<evidence type="ECO:0000259" key="10">
    <source>
        <dbReference type="SMART" id="SM00911"/>
    </source>
</evidence>
<evidence type="ECO:0000313" key="12">
    <source>
        <dbReference type="Proteomes" id="UP000824927"/>
    </source>
</evidence>
<evidence type="ECO:0000256" key="6">
    <source>
        <dbReference type="ARBA" id="ARBA00022777"/>
    </source>
</evidence>
<dbReference type="EMBL" id="JAHVKP010000001">
    <property type="protein sequence ID" value="MBY6216942.1"/>
    <property type="molecule type" value="Genomic_DNA"/>
</dbReference>
<accession>A0A9Q3RYW5</accession>
<dbReference type="AlphaFoldDB" id="A0A9Q3RYW5"/>
<evidence type="ECO:0000256" key="7">
    <source>
        <dbReference type="ARBA" id="ARBA00022840"/>
    </source>
</evidence>